<keyword evidence="6 9" id="KW-0378">Hydrolase</keyword>
<accession>A0A565BLL0</accession>
<dbReference type="SFLD" id="SFLDS00003">
    <property type="entry name" value="Haloacid_Dehalogenase"/>
    <property type="match status" value="1"/>
</dbReference>
<dbReference type="GO" id="GO:0000287">
    <property type="term" value="F:magnesium ion binding"/>
    <property type="evidence" value="ECO:0007669"/>
    <property type="project" value="UniProtKB-UniRule"/>
</dbReference>
<dbReference type="NCBIfam" id="TIGR01484">
    <property type="entry name" value="HAD-SF-IIB"/>
    <property type="match status" value="1"/>
</dbReference>
<dbReference type="SFLD" id="SFLDF00043">
    <property type="entry name" value="sucrose-phosphatase"/>
    <property type="match status" value="1"/>
</dbReference>
<dbReference type="Gene3D" id="3.90.1070.10">
    <property type="match status" value="1"/>
</dbReference>
<comment type="similarity">
    <text evidence="4 9">Belongs to the sucrose phosphatase family.</text>
</comment>
<keyword evidence="13" id="KW-1185">Reference proteome</keyword>
<dbReference type="OrthoDB" id="531008at2759"/>
<evidence type="ECO:0000256" key="4">
    <source>
        <dbReference type="ARBA" id="ARBA00007211"/>
    </source>
</evidence>
<dbReference type="NCBIfam" id="TIGR01485">
    <property type="entry name" value="SPP_plant-cyano"/>
    <property type="match status" value="1"/>
</dbReference>
<dbReference type="SUPFAM" id="SSF56784">
    <property type="entry name" value="HAD-like"/>
    <property type="match status" value="1"/>
</dbReference>
<evidence type="ECO:0000313" key="12">
    <source>
        <dbReference type="EMBL" id="VVB02248.1"/>
    </source>
</evidence>
<dbReference type="Gene3D" id="3.10.450.50">
    <property type="match status" value="1"/>
</dbReference>
<dbReference type="InterPro" id="IPR036412">
    <property type="entry name" value="HAD-like_sf"/>
</dbReference>
<dbReference type="Pfam" id="PF08472">
    <property type="entry name" value="S6PP_C"/>
    <property type="match status" value="1"/>
</dbReference>
<dbReference type="InterPro" id="IPR023214">
    <property type="entry name" value="HAD_sf"/>
</dbReference>
<evidence type="ECO:0000256" key="5">
    <source>
        <dbReference type="ARBA" id="ARBA00011738"/>
    </source>
</evidence>
<dbReference type="InterPro" id="IPR006379">
    <property type="entry name" value="HAD-SF_hydro_IIB"/>
</dbReference>
<comment type="function">
    <text evidence="2 9">Catalyzes the final step of sucrose synthesis.</text>
</comment>
<evidence type="ECO:0000256" key="2">
    <source>
        <dbReference type="ARBA" id="ARBA00003645"/>
    </source>
</evidence>
<evidence type="ECO:0000256" key="3">
    <source>
        <dbReference type="ARBA" id="ARBA00005070"/>
    </source>
</evidence>
<evidence type="ECO:0000256" key="9">
    <source>
        <dbReference type="RuleBase" id="RU368007"/>
    </source>
</evidence>
<dbReference type="PANTHER" id="PTHR46521:SF13">
    <property type="entry name" value="SUCROSE-PHOSPHATASE 3B-RELATED"/>
    <property type="match status" value="1"/>
</dbReference>
<protein>
    <recommendedName>
        <fullName evidence="9">Sucrose-phosphatase</fullName>
        <ecNumber evidence="9">3.1.3.24</ecNumber>
    </recommendedName>
</protein>
<organism evidence="12 13">
    <name type="scientific">Arabis nemorensis</name>
    <dbReference type="NCBI Taxonomy" id="586526"/>
    <lineage>
        <taxon>Eukaryota</taxon>
        <taxon>Viridiplantae</taxon>
        <taxon>Streptophyta</taxon>
        <taxon>Embryophyta</taxon>
        <taxon>Tracheophyta</taxon>
        <taxon>Spermatophyta</taxon>
        <taxon>Magnoliopsida</taxon>
        <taxon>eudicotyledons</taxon>
        <taxon>Gunneridae</taxon>
        <taxon>Pentapetalae</taxon>
        <taxon>rosids</taxon>
        <taxon>malvids</taxon>
        <taxon>Brassicales</taxon>
        <taxon>Brassicaceae</taxon>
        <taxon>Arabideae</taxon>
        <taxon>Arabis</taxon>
    </lineage>
</organism>
<evidence type="ECO:0000259" key="11">
    <source>
        <dbReference type="Pfam" id="PF08472"/>
    </source>
</evidence>
<dbReference type="InterPro" id="IPR051518">
    <property type="entry name" value="Sucrose_Phosphatase"/>
</dbReference>
<keyword evidence="7 9" id="KW-0460">Magnesium</keyword>
<sequence>MERLKSPPPLMIVSDLDHTMVDHQDSENLSLLRFNSLWEYAYRRDSLLVFSTARSPILYKHLRKEKPLLTPDVIITSIGTEIAFGNSMVPDDAWVESLNSDKWNREIVLEETRKFNELTLQPKTEQRLHKVSFYIDEGQGEAVTKELSQLLENRGLDVKIIYSWGKNLDVIPRGAGKGEALEYLLKKLNAEGIFPVNTLACGDSEHDAELFNIPDVHGVMVSNSQEELLKWHSENGLNNSKVIHSTERCADGIIQAIGHFKLGPNLSPRDITEFLNRKTDNVNPGHEIVRFYLFYERLRRGEIKNYETYIASFKESCHQAAVFFHPSGAEKPLRDTIDELKKYHGDKKGKRFWVWVDQVLVIDKTPGRWIVKFDKWEQCEDERKCCTTTVEFTPKGGGDLVWEKVKQIWLEESDDNSCWII</sequence>
<evidence type="ECO:0000256" key="1">
    <source>
        <dbReference type="ARBA" id="ARBA00001946"/>
    </source>
</evidence>
<dbReference type="InterPro" id="IPR012847">
    <property type="entry name" value="Sucrose_phosphatase_pln/cyn"/>
</dbReference>
<feature type="domain" description="Sucrose phosphatase-like" evidence="10">
    <location>
        <begin position="9"/>
        <end position="261"/>
    </location>
</feature>
<dbReference type="NCBIfam" id="TIGR01482">
    <property type="entry name" value="SPP-subfamily"/>
    <property type="match status" value="1"/>
</dbReference>
<dbReference type="EC" id="3.1.3.24" evidence="9"/>
<dbReference type="SFLD" id="SFLDG01140">
    <property type="entry name" value="C2.B:_Phosphomannomutase_and_P"/>
    <property type="match status" value="1"/>
</dbReference>
<evidence type="ECO:0000259" key="10">
    <source>
        <dbReference type="Pfam" id="PF05116"/>
    </source>
</evidence>
<dbReference type="UniPathway" id="UPA00371">
    <property type="reaction ID" value="UER00546"/>
</dbReference>
<dbReference type="GO" id="GO:0005986">
    <property type="term" value="P:sucrose biosynthetic process"/>
    <property type="evidence" value="ECO:0007669"/>
    <property type="project" value="UniProtKB-UniRule"/>
</dbReference>
<dbReference type="InterPro" id="IPR032710">
    <property type="entry name" value="NTF2-like_dom_sf"/>
</dbReference>
<dbReference type="CDD" id="cd02605">
    <property type="entry name" value="HAD_SPP"/>
    <property type="match status" value="1"/>
</dbReference>
<comment type="cofactor">
    <cofactor evidence="1 9">
        <name>Mg(2+)</name>
        <dbReference type="ChEBI" id="CHEBI:18420"/>
    </cofactor>
</comment>
<dbReference type="GO" id="GO:0050307">
    <property type="term" value="F:sucrose-phosphate phosphatase activity"/>
    <property type="evidence" value="ECO:0007669"/>
    <property type="project" value="UniProtKB-UniRule"/>
</dbReference>
<gene>
    <name evidence="12" type="ORF">ANE_LOCUS12692</name>
</gene>
<dbReference type="InterPro" id="IPR013679">
    <property type="entry name" value="SPP_C"/>
</dbReference>
<dbReference type="SFLD" id="SFLDG01141">
    <property type="entry name" value="C2.B.1:_Sucrose_Phosphatase_Li"/>
    <property type="match status" value="1"/>
</dbReference>
<dbReference type="FunFam" id="3.90.1070.10:FF:000002">
    <property type="entry name" value="Probable sucrose-phosphatase 1"/>
    <property type="match status" value="1"/>
</dbReference>
<dbReference type="Proteomes" id="UP000489600">
    <property type="component" value="Unassembled WGS sequence"/>
</dbReference>
<dbReference type="Pfam" id="PF05116">
    <property type="entry name" value="S6PP"/>
    <property type="match status" value="1"/>
</dbReference>
<dbReference type="EMBL" id="CABITT030000004">
    <property type="protein sequence ID" value="VVB02248.1"/>
    <property type="molecule type" value="Genomic_DNA"/>
</dbReference>
<evidence type="ECO:0000256" key="8">
    <source>
        <dbReference type="ARBA" id="ARBA00048036"/>
    </source>
</evidence>
<dbReference type="PANTHER" id="PTHR46521">
    <property type="entry name" value="SUCROSE-PHOSPHATASE 2-RELATED"/>
    <property type="match status" value="1"/>
</dbReference>
<dbReference type="InterPro" id="IPR006380">
    <property type="entry name" value="SPP-like_dom"/>
</dbReference>
<feature type="domain" description="Sucrose-phosphatase C-terminal" evidence="11">
    <location>
        <begin position="284"/>
        <end position="411"/>
    </location>
</feature>
<comment type="subunit">
    <text evidence="5 9">Homodimer.</text>
</comment>
<evidence type="ECO:0000256" key="6">
    <source>
        <dbReference type="ARBA" id="ARBA00022801"/>
    </source>
</evidence>
<comment type="caution">
    <text evidence="12">The sequence shown here is derived from an EMBL/GenBank/DDBJ whole genome shotgun (WGS) entry which is preliminary data.</text>
</comment>
<dbReference type="SUPFAM" id="SSF54427">
    <property type="entry name" value="NTF2-like"/>
    <property type="match status" value="1"/>
</dbReference>
<comment type="pathway">
    <text evidence="3 9">Glycan biosynthesis; sucrose biosynthesis; sucrose from D-fructose 6-phosphate and UDP-alpha-D-glucose: step 2/2.</text>
</comment>
<reference evidence="12" key="1">
    <citation type="submission" date="2019-07" db="EMBL/GenBank/DDBJ databases">
        <authorList>
            <person name="Dittberner H."/>
        </authorList>
    </citation>
    <scope>NUCLEOTIDE SEQUENCE [LARGE SCALE GENOMIC DNA]</scope>
</reference>
<name>A0A565BLL0_9BRAS</name>
<proteinExistence type="inferred from homology"/>
<evidence type="ECO:0000313" key="13">
    <source>
        <dbReference type="Proteomes" id="UP000489600"/>
    </source>
</evidence>
<dbReference type="AlphaFoldDB" id="A0A565BLL0"/>
<comment type="catalytic activity">
    <reaction evidence="8 9">
        <text>sucrose 6(F)-phosphate + H2O = sucrose + phosphate</text>
        <dbReference type="Rhea" id="RHEA:19289"/>
        <dbReference type="ChEBI" id="CHEBI:15377"/>
        <dbReference type="ChEBI" id="CHEBI:17992"/>
        <dbReference type="ChEBI" id="CHEBI:43474"/>
        <dbReference type="ChEBI" id="CHEBI:57723"/>
        <dbReference type="EC" id="3.1.3.24"/>
    </reaction>
</comment>
<dbReference type="Gene3D" id="3.40.50.1000">
    <property type="entry name" value="HAD superfamily/HAD-like"/>
    <property type="match status" value="1"/>
</dbReference>
<evidence type="ECO:0000256" key="7">
    <source>
        <dbReference type="ARBA" id="ARBA00022842"/>
    </source>
</evidence>